<dbReference type="Proteomes" id="UP000738126">
    <property type="component" value="Unassembled WGS sequence"/>
</dbReference>
<dbReference type="PANTHER" id="PTHR33692">
    <property type="entry name" value="RIBOSOME MATURATION FACTOR RIMM"/>
    <property type="match status" value="1"/>
</dbReference>
<gene>
    <name evidence="5" type="primary">rimM</name>
    <name evidence="8" type="ORF">CKO13_07845</name>
</gene>
<dbReference type="HAMAP" id="MF_00014">
    <property type="entry name" value="Ribosome_mat_RimM"/>
    <property type="match status" value="1"/>
</dbReference>
<dbReference type="Pfam" id="PF24986">
    <property type="entry name" value="PRC_RimM"/>
    <property type="match status" value="1"/>
</dbReference>
<organism evidence="8 9">
    <name type="scientific">Halorhodospira neutriphila</name>
    <dbReference type="NCBI Taxonomy" id="168379"/>
    <lineage>
        <taxon>Bacteria</taxon>
        <taxon>Pseudomonadati</taxon>
        <taxon>Pseudomonadota</taxon>
        <taxon>Gammaproteobacteria</taxon>
        <taxon>Chromatiales</taxon>
        <taxon>Ectothiorhodospiraceae</taxon>
        <taxon>Halorhodospira</taxon>
    </lineage>
</organism>
<keyword evidence="9" id="KW-1185">Reference proteome</keyword>
<dbReference type="Pfam" id="PF01782">
    <property type="entry name" value="RimM"/>
    <property type="match status" value="1"/>
</dbReference>
<dbReference type="InterPro" id="IPR009000">
    <property type="entry name" value="Transl_B-barrel_sf"/>
</dbReference>
<evidence type="ECO:0000259" key="6">
    <source>
        <dbReference type="Pfam" id="PF01782"/>
    </source>
</evidence>
<comment type="function">
    <text evidence="5">An accessory protein needed during the final step in the assembly of 30S ribosomal subunit, possibly for assembly of the head region. Essential for efficient processing of 16S rRNA. May be needed both before and after RbfA during the maturation of 16S rRNA. It has affinity for free ribosomal 30S subunits but not for 70S ribosomes.</text>
</comment>
<comment type="similarity">
    <text evidence="5">Belongs to the RimM family.</text>
</comment>
<dbReference type="InterPro" id="IPR002676">
    <property type="entry name" value="RimM_N"/>
</dbReference>
<evidence type="ECO:0000256" key="4">
    <source>
        <dbReference type="ARBA" id="ARBA00023186"/>
    </source>
</evidence>
<keyword evidence="3 5" id="KW-0698">rRNA processing</keyword>
<evidence type="ECO:0000259" key="7">
    <source>
        <dbReference type="Pfam" id="PF24986"/>
    </source>
</evidence>
<dbReference type="InterPro" id="IPR011961">
    <property type="entry name" value="RimM"/>
</dbReference>
<evidence type="ECO:0000313" key="8">
    <source>
        <dbReference type="EMBL" id="MBK1726934.1"/>
    </source>
</evidence>
<dbReference type="RefSeq" id="WP_200259178.1">
    <property type="nucleotide sequence ID" value="NZ_NRSH01000080.1"/>
</dbReference>
<name>A0ABS1E6S8_9GAMM</name>
<sequence>MSSGASEQIVTVGRVAGLFGVSGWLRIYSYTQPRENILGYGEWYLAAGGQWQPAGLEQGQRQGKGIVAKLAGIDGRDQARKWLGSTIAVARSALPEPEPGEYYWVDLEGLRVRTVDGAELGVVDHLFATGANDVLVVRGERERLVPFVLDEVVERVDPQAGVIEVDWDPEF</sequence>
<keyword evidence="2 5" id="KW-0690">Ribosome biogenesis</keyword>
<comment type="subunit">
    <text evidence="5">Binds ribosomal protein uS19.</text>
</comment>
<evidence type="ECO:0000313" key="9">
    <source>
        <dbReference type="Proteomes" id="UP000738126"/>
    </source>
</evidence>
<feature type="domain" description="RimM N-terminal" evidence="6">
    <location>
        <begin position="11"/>
        <end position="92"/>
    </location>
</feature>
<dbReference type="InterPro" id="IPR011033">
    <property type="entry name" value="PRC_barrel-like_sf"/>
</dbReference>
<dbReference type="NCBIfam" id="TIGR02273">
    <property type="entry name" value="16S_RimM"/>
    <property type="match status" value="1"/>
</dbReference>
<keyword evidence="4 5" id="KW-0143">Chaperone</keyword>
<comment type="subcellular location">
    <subcellularLocation>
        <location evidence="5">Cytoplasm</location>
    </subcellularLocation>
</comment>
<dbReference type="Gene3D" id="2.40.30.60">
    <property type="entry name" value="RimM"/>
    <property type="match status" value="1"/>
</dbReference>
<dbReference type="InterPro" id="IPR056792">
    <property type="entry name" value="PRC_RimM"/>
</dbReference>
<evidence type="ECO:0000256" key="1">
    <source>
        <dbReference type="ARBA" id="ARBA00022490"/>
    </source>
</evidence>
<evidence type="ECO:0000256" key="2">
    <source>
        <dbReference type="ARBA" id="ARBA00022517"/>
    </source>
</evidence>
<dbReference type="SUPFAM" id="SSF50346">
    <property type="entry name" value="PRC-barrel domain"/>
    <property type="match status" value="1"/>
</dbReference>
<dbReference type="InterPro" id="IPR036976">
    <property type="entry name" value="RimM_N_sf"/>
</dbReference>
<dbReference type="Gene3D" id="2.30.30.240">
    <property type="entry name" value="PRC-barrel domain"/>
    <property type="match status" value="1"/>
</dbReference>
<dbReference type="EMBL" id="NRSH01000080">
    <property type="protein sequence ID" value="MBK1726934.1"/>
    <property type="molecule type" value="Genomic_DNA"/>
</dbReference>
<comment type="caution">
    <text evidence="8">The sequence shown here is derived from an EMBL/GenBank/DDBJ whole genome shotgun (WGS) entry which is preliminary data.</text>
</comment>
<evidence type="ECO:0000256" key="5">
    <source>
        <dbReference type="HAMAP-Rule" id="MF_00014"/>
    </source>
</evidence>
<feature type="domain" description="Ribosome maturation factor RimM PRC barrel" evidence="7">
    <location>
        <begin position="104"/>
        <end position="168"/>
    </location>
</feature>
<dbReference type="PANTHER" id="PTHR33692:SF1">
    <property type="entry name" value="RIBOSOME MATURATION FACTOR RIMM"/>
    <property type="match status" value="1"/>
</dbReference>
<protein>
    <recommendedName>
        <fullName evidence="5">Ribosome maturation factor RimM</fullName>
    </recommendedName>
</protein>
<proteinExistence type="inferred from homology"/>
<accession>A0ABS1E6S8</accession>
<keyword evidence="1 5" id="KW-0963">Cytoplasm</keyword>
<comment type="domain">
    <text evidence="5">The PRC barrel domain binds ribosomal protein uS19.</text>
</comment>
<dbReference type="SUPFAM" id="SSF50447">
    <property type="entry name" value="Translation proteins"/>
    <property type="match status" value="1"/>
</dbReference>
<evidence type="ECO:0000256" key="3">
    <source>
        <dbReference type="ARBA" id="ARBA00022552"/>
    </source>
</evidence>
<reference evidence="8 9" key="1">
    <citation type="journal article" date="2020" name="Microorganisms">
        <title>Osmotic Adaptation and Compatible Solute Biosynthesis of Phototrophic Bacteria as Revealed from Genome Analyses.</title>
        <authorList>
            <person name="Imhoff J.F."/>
            <person name="Rahn T."/>
            <person name="Kunzel S."/>
            <person name="Keller A."/>
            <person name="Neulinger S.C."/>
        </authorList>
    </citation>
    <scope>NUCLEOTIDE SEQUENCE [LARGE SCALE GENOMIC DNA]</scope>
    <source>
        <strain evidence="8 9">DSM 15116</strain>
    </source>
</reference>